<feature type="compositionally biased region" description="Gly residues" evidence="4">
    <location>
        <begin position="277"/>
        <end position="317"/>
    </location>
</feature>
<dbReference type="CDD" id="cd12328">
    <property type="entry name" value="RRM2_hnRNPA_like"/>
    <property type="match status" value="1"/>
</dbReference>
<dbReference type="EMBL" id="JARPUR010000002">
    <property type="protein sequence ID" value="KAK4881357.1"/>
    <property type="molecule type" value="Genomic_DNA"/>
</dbReference>
<keyword evidence="7" id="KW-1185">Reference proteome</keyword>
<dbReference type="FunFam" id="3.30.70.330:FF:000040">
    <property type="entry name" value="Heterogeneous nuclear ribonucleoprotein A2/B1"/>
    <property type="match status" value="1"/>
</dbReference>
<dbReference type="CDD" id="cd12578">
    <property type="entry name" value="RRM1_hnRNPA_like"/>
    <property type="match status" value="1"/>
</dbReference>
<dbReference type="InterPro" id="IPR012677">
    <property type="entry name" value="Nucleotide-bd_a/b_plait_sf"/>
</dbReference>
<feature type="region of interest" description="Disordered" evidence="4">
    <location>
        <begin position="186"/>
        <end position="337"/>
    </location>
</feature>
<evidence type="ECO:0000313" key="6">
    <source>
        <dbReference type="EMBL" id="KAK4881357.1"/>
    </source>
</evidence>
<evidence type="ECO:0000256" key="3">
    <source>
        <dbReference type="PROSITE-ProRule" id="PRU00176"/>
    </source>
</evidence>
<dbReference type="GO" id="GO:0098687">
    <property type="term" value="C:chromosomal region"/>
    <property type="evidence" value="ECO:0007669"/>
    <property type="project" value="UniProtKB-ARBA"/>
</dbReference>
<dbReference type="AlphaFoldDB" id="A0AAN7SHK3"/>
<dbReference type="PANTHER" id="PTHR48026:SF14">
    <property type="entry name" value="HETEROGENEOUS NUCLEAR RIBONUCLEOPROTEIN A1"/>
    <property type="match status" value="1"/>
</dbReference>
<dbReference type="Pfam" id="PF00076">
    <property type="entry name" value="RRM_1"/>
    <property type="match status" value="2"/>
</dbReference>
<proteinExistence type="predicted"/>
<evidence type="ECO:0000256" key="2">
    <source>
        <dbReference type="ARBA" id="ARBA00022884"/>
    </source>
</evidence>
<gene>
    <name evidence="6" type="ORF">RN001_004676</name>
</gene>
<dbReference type="SMART" id="SM00360">
    <property type="entry name" value="RRM"/>
    <property type="match status" value="2"/>
</dbReference>
<dbReference type="Gene3D" id="3.30.70.330">
    <property type="match status" value="2"/>
</dbReference>
<dbReference type="InterPro" id="IPR035979">
    <property type="entry name" value="RBD_domain_sf"/>
</dbReference>
<reference evidence="7" key="1">
    <citation type="submission" date="2023-01" db="EMBL/GenBank/DDBJ databases">
        <title>Key to firefly adult light organ development and bioluminescence: homeobox transcription factors regulate luciferase expression and transportation to peroxisome.</title>
        <authorList>
            <person name="Fu X."/>
        </authorList>
    </citation>
    <scope>NUCLEOTIDE SEQUENCE [LARGE SCALE GENOMIC DNA]</scope>
</reference>
<evidence type="ECO:0000256" key="1">
    <source>
        <dbReference type="ARBA" id="ARBA00022737"/>
    </source>
</evidence>
<dbReference type="PROSITE" id="PS50102">
    <property type="entry name" value="RRM"/>
    <property type="match status" value="2"/>
</dbReference>
<protein>
    <recommendedName>
        <fullName evidence="5">RRM domain-containing protein</fullName>
    </recommendedName>
</protein>
<sequence>MKKEVEDMRNEPEHVRKLFIGGLDYRTTDDSLKKHFEQWGEIVDVVVMKDPKTKRSRGFGFITYSRAHMVDDAQNARPHRVDGRVVEPKRAVPRQDIGRPEAGATVKKLFVGGLKEDVEEDDLREHFKGFGTILSCTIVTDKETGKKRGFGFIEFDDYDPVDKICLQRSHQINGKHIDVKKALSKAEMERAQGGSGPGVGGPMGGGGSGGPRGGPRGGGGAGGNRGNFNNGPQGGAWGGPNRGGGGGDWNNMPPNQGYNSGGGWGSGGGNPWDNQGGNWGGNQGGPQGYSGGGGGGGNWGPNDNFGGGYQQNFGGGAMRSNYQTNRPAPYGGGGGNPGGNYGGGGGYGNQNEIVVIEVSVCSQNGTEMTTDGEIAETIKNWLTLAKLGLQREETKDAQENTDKLIK</sequence>
<name>A0AAN7SHK3_9COLE</name>
<feature type="compositionally biased region" description="Low complexity" evidence="4">
    <location>
        <begin position="249"/>
        <end position="258"/>
    </location>
</feature>
<dbReference type="SUPFAM" id="SSF54928">
    <property type="entry name" value="RNA-binding domain, RBD"/>
    <property type="match status" value="2"/>
</dbReference>
<evidence type="ECO:0000259" key="5">
    <source>
        <dbReference type="PROSITE" id="PS50102"/>
    </source>
</evidence>
<feature type="compositionally biased region" description="Gly residues" evidence="4">
    <location>
        <begin position="193"/>
        <end position="225"/>
    </location>
</feature>
<feature type="domain" description="RRM" evidence="5">
    <location>
        <begin position="16"/>
        <end position="92"/>
    </location>
</feature>
<feature type="compositionally biased region" description="Gly residues" evidence="4">
    <location>
        <begin position="259"/>
        <end position="270"/>
    </location>
</feature>
<dbReference type="InterPro" id="IPR000504">
    <property type="entry name" value="RRM_dom"/>
</dbReference>
<evidence type="ECO:0000313" key="7">
    <source>
        <dbReference type="Proteomes" id="UP001353858"/>
    </source>
</evidence>
<dbReference type="GO" id="GO:0000398">
    <property type="term" value="P:mRNA splicing, via spliceosome"/>
    <property type="evidence" value="ECO:0007669"/>
    <property type="project" value="TreeGrafter"/>
</dbReference>
<accession>A0AAN7SHK3</accession>
<feature type="domain" description="RRM" evidence="5">
    <location>
        <begin position="107"/>
        <end position="184"/>
    </location>
</feature>
<evidence type="ECO:0000256" key="4">
    <source>
        <dbReference type="SAM" id="MobiDB-lite"/>
    </source>
</evidence>
<comment type="caution">
    <text evidence="6">The sequence shown here is derived from an EMBL/GenBank/DDBJ whole genome shotgun (WGS) entry which is preliminary data.</text>
</comment>
<dbReference type="GO" id="GO:0003730">
    <property type="term" value="F:mRNA 3'-UTR binding"/>
    <property type="evidence" value="ECO:0007669"/>
    <property type="project" value="TreeGrafter"/>
</dbReference>
<feature type="compositionally biased region" description="Gly residues" evidence="4">
    <location>
        <begin position="232"/>
        <end position="248"/>
    </location>
</feature>
<keyword evidence="2 3" id="KW-0694">RNA-binding</keyword>
<keyword evidence="1" id="KW-0677">Repeat</keyword>
<organism evidence="6 7">
    <name type="scientific">Aquatica leii</name>
    <dbReference type="NCBI Taxonomy" id="1421715"/>
    <lineage>
        <taxon>Eukaryota</taxon>
        <taxon>Metazoa</taxon>
        <taxon>Ecdysozoa</taxon>
        <taxon>Arthropoda</taxon>
        <taxon>Hexapoda</taxon>
        <taxon>Insecta</taxon>
        <taxon>Pterygota</taxon>
        <taxon>Neoptera</taxon>
        <taxon>Endopterygota</taxon>
        <taxon>Coleoptera</taxon>
        <taxon>Polyphaga</taxon>
        <taxon>Elateriformia</taxon>
        <taxon>Elateroidea</taxon>
        <taxon>Lampyridae</taxon>
        <taxon>Luciolinae</taxon>
        <taxon>Aquatica</taxon>
    </lineage>
</organism>
<dbReference type="PANTHER" id="PTHR48026">
    <property type="entry name" value="HOMOLOGOUS TO DROSOPHILA SQD (SQUID) PROTEIN"/>
    <property type="match status" value="1"/>
</dbReference>
<dbReference type="Proteomes" id="UP001353858">
    <property type="component" value="Unassembled WGS sequence"/>
</dbReference>
<dbReference type="GO" id="GO:0071013">
    <property type="term" value="C:catalytic step 2 spliceosome"/>
    <property type="evidence" value="ECO:0007669"/>
    <property type="project" value="TreeGrafter"/>
</dbReference>